<keyword evidence="4" id="KW-1185">Reference proteome</keyword>
<feature type="compositionally biased region" description="Acidic residues" evidence="1">
    <location>
        <begin position="170"/>
        <end position="179"/>
    </location>
</feature>
<evidence type="ECO:0008006" key="5">
    <source>
        <dbReference type="Google" id="ProtNLM"/>
    </source>
</evidence>
<sequence length="179" mass="18433">MPPHRRLAALALVAALPLPACAGGDLTGPDDEGAVGPDETVSATVEVLQVQLEYPLDGRYDVGEDARLFLAVTNSGNDDDTLLDVTGPDFADAVLTVDGRAADIPVPADDNVYIGAEAEPSILLEDLARPLRSSQSIPVTLEFAEAGSVSLDAVVAAEGQSPAAPFDFPDPAEDPSPDS</sequence>
<dbReference type="InterPro" id="IPR036182">
    <property type="entry name" value="PCuAC_sf"/>
</dbReference>
<dbReference type="SUPFAM" id="SSF110087">
    <property type="entry name" value="DR1885-like metal-binding protein"/>
    <property type="match status" value="1"/>
</dbReference>
<proteinExistence type="predicted"/>
<feature type="signal peptide" evidence="2">
    <location>
        <begin position="1"/>
        <end position="22"/>
    </location>
</feature>
<comment type="caution">
    <text evidence="3">The sequence shown here is derived from an EMBL/GenBank/DDBJ whole genome shotgun (WGS) entry which is preliminary data.</text>
</comment>
<dbReference type="Gene3D" id="2.60.40.1890">
    <property type="entry name" value="PCu(A)C copper chaperone"/>
    <property type="match status" value="1"/>
</dbReference>
<dbReference type="InterPro" id="IPR007410">
    <property type="entry name" value="LpqE-like"/>
</dbReference>
<gene>
    <name evidence="3" type="ORF">GCM10010531_33540</name>
</gene>
<evidence type="ECO:0000256" key="1">
    <source>
        <dbReference type="SAM" id="MobiDB-lite"/>
    </source>
</evidence>
<dbReference type="EMBL" id="BAAAVV010000008">
    <property type="protein sequence ID" value="GAA3177114.1"/>
    <property type="molecule type" value="Genomic_DNA"/>
</dbReference>
<name>A0ABP6PFF7_9ACTN</name>
<evidence type="ECO:0000256" key="2">
    <source>
        <dbReference type="SAM" id="SignalP"/>
    </source>
</evidence>
<feature type="chain" id="PRO_5045471241" description="Copper(I)-binding protein" evidence="2">
    <location>
        <begin position="23"/>
        <end position="179"/>
    </location>
</feature>
<dbReference type="Pfam" id="PF04314">
    <property type="entry name" value="PCuAC"/>
    <property type="match status" value="1"/>
</dbReference>
<protein>
    <recommendedName>
        <fullName evidence="5">Copper(I)-binding protein</fullName>
    </recommendedName>
</protein>
<accession>A0ABP6PFF7</accession>
<evidence type="ECO:0000313" key="4">
    <source>
        <dbReference type="Proteomes" id="UP001499924"/>
    </source>
</evidence>
<reference evidence="4" key="1">
    <citation type="journal article" date="2019" name="Int. J. Syst. Evol. Microbiol.">
        <title>The Global Catalogue of Microorganisms (GCM) 10K type strain sequencing project: providing services to taxonomists for standard genome sequencing and annotation.</title>
        <authorList>
            <consortium name="The Broad Institute Genomics Platform"/>
            <consortium name="The Broad Institute Genome Sequencing Center for Infectious Disease"/>
            <person name="Wu L."/>
            <person name="Ma J."/>
        </authorList>
    </citation>
    <scope>NUCLEOTIDE SEQUENCE [LARGE SCALE GENOMIC DNA]</scope>
    <source>
        <strain evidence="4">JCM 15614</strain>
    </source>
</reference>
<dbReference type="Proteomes" id="UP001499924">
    <property type="component" value="Unassembled WGS sequence"/>
</dbReference>
<organism evidence="3 4">
    <name type="scientific">Blastococcus jejuensis</name>
    <dbReference type="NCBI Taxonomy" id="351224"/>
    <lineage>
        <taxon>Bacteria</taxon>
        <taxon>Bacillati</taxon>
        <taxon>Actinomycetota</taxon>
        <taxon>Actinomycetes</taxon>
        <taxon>Geodermatophilales</taxon>
        <taxon>Geodermatophilaceae</taxon>
        <taxon>Blastococcus</taxon>
    </lineage>
</organism>
<evidence type="ECO:0000313" key="3">
    <source>
        <dbReference type="EMBL" id="GAA3177114.1"/>
    </source>
</evidence>
<feature type="region of interest" description="Disordered" evidence="1">
    <location>
        <begin position="160"/>
        <end position="179"/>
    </location>
</feature>
<dbReference type="RefSeq" id="WP_344690139.1">
    <property type="nucleotide sequence ID" value="NZ_BAAAVV010000008.1"/>
</dbReference>
<keyword evidence="2" id="KW-0732">Signal</keyword>